<dbReference type="EMBL" id="SOPW01000009">
    <property type="protein sequence ID" value="TFB21056.1"/>
    <property type="molecule type" value="Genomic_DNA"/>
</dbReference>
<dbReference type="FunFam" id="3.40.50.300:FF:001255">
    <property type="entry name" value="DNA polymerase III subunit delta"/>
    <property type="match status" value="1"/>
</dbReference>
<dbReference type="InterPro" id="IPR004622">
    <property type="entry name" value="DNA_pol_HolB"/>
</dbReference>
<keyword evidence="10" id="KW-1185">Reference proteome</keyword>
<dbReference type="InterPro" id="IPR015199">
    <property type="entry name" value="DNA_pol_III_delta_C"/>
</dbReference>
<dbReference type="InterPro" id="IPR027417">
    <property type="entry name" value="P-loop_NTPase"/>
</dbReference>
<name>A0A4Y8IMM6_9BACI</name>
<proteinExistence type="predicted"/>
<evidence type="ECO:0000256" key="7">
    <source>
        <dbReference type="ARBA" id="ARBA00049244"/>
    </source>
</evidence>
<evidence type="ECO:0000256" key="6">
    <source>
        <dbReference type="ARBA" id="ARBA00022932"/>
    </source>
</evidence>
<evidence type="ECO:0000256" key="2">
    <source>
        <dbReference type="ARBA" id="ARBA00014363"/>
    </source>
</evidence>
<dbReference type="GO" id="GO:0003887">
    <property type="term" value="F:DNA-directed DNA polymerase activity"/>
    <property type="evidence" value="ECO:0007669"/>
    <property type="project" value="UniProtKB-KW"/>
</dbReference>
<dbReference type="AlphaFoldDB" id="A0A4Y8IMM6"/>
<evidence type="ECO:0000313" key="10">
    <source>
        <dbReference type="Proteomes" id="UP000297975"/>
    </source>
</evidence>
<dbReference type="Proteomes" id="UP000297975">
    <property type="component" value="Unassembled WGS sequence"/>
</dbReference>
<dbReference type="PANTHER" id="PTHR11669">
    <property type="entry name" value="REPLICATION FACTOR C / DNA POLYMERASE III GAMMA-TAU SUBUNIT"/>
    <property type="match status" value="1"/>
</dbReference>
<keyword evidence="6" id="KW-0239">DNA-directed DNA polymerase</keyword>
<evidence type="ECO:0000256" key="3">
    <source>
        <dbReference type="ARBA" id="ARBA00022679"/>
    </source>
</evidence>
<keyword evidence="4 9" id="KW-0548">Nucleotidyltransferase</keyword>
<dbReference type="RefSeq" id="WP_134340197.1">
    <property type="nucleotide sequence ID" value="NZ_SOPW01000009.1"/>
</dbReference>
<accession>A0A4Y8IMM6</accession>
<sequence>MTTWVELEKFQPVAVKMINNSITRQRIAHAYLFHGPPGTGKQEASLLFAMRYFCENKDEHSSEPCHECVSCKRIQSGNHPDLHWIEPDGQSIKKDQIEYLQKEFTYTGLESNQKFYVVKQAEKMTVNAANRLLKFLEEPSQDTVAVLITEHSGQMLDTIVSRCQRIQFHTLSGEHLYQQLLDQGLAESTAKLFSSMKMDVNQAVEWNEDDWFAEARKIVIQLMDKVMNSNEEGYLYLHQVYLKHFQGRESLEFGLELLLIWFQDIISLHLDKQDSVVLIDQMERLEQFHYIVSLSEAKTLIYEVLYTKRRLAQNVHPTLAMENLILQLQR</sequence>
<dbReference type="Pfam" id="PF13177">
    <property type="entry name" value="DNA_pol3_delta2"/>
    <property type="match status" value="1"/>
</dbReference>
<evidence type="ECO:0000256" key="4">
    <source>
        <dbReference type="ARBA" id="ARBA00022695"/>
    </source>
</evidence>
<dbReference type="GO" id="GO:0006261">
    <property type="term" value="P:DNA-templated DNA replication"/>
    <property type="evidence" value="ECO:0007669"/>
    <property type="project" value="TreeGrafter"/>
</dbReference>
<dbReference type="NCBIfam" id="TIGR00678">
    <property type="entry name" value="holB"/>
    <property type="match status" value="1"/>
</dbReference>
<dbReference type="GO" id="GO:0008408">
    <property type="term" value="F:3'-5' exonuclease activity"/>
    <property type="evidence" value="ECO:0007669"/>
    <property type="project" value="InterPro"/>
</dbReference>
<gene>
    <name evidence="9" type="primary">holB</name>
    <name evidence="9" type="ORF">E3U55_09530</name>
</gene>
<evidence type="ECO:0000313" key="9">
    <source>
        <dbReference type="EMBL" id="TFB21056.1"/>
    </source>
</evidence>
<keyword evidence="3 9" id="KW-0808">Transferase</keyword>
<dbReference type="EC" id="2.7.7.7" evidence="1"/>
<dbReference type="SUPFAM" id="SSF52540">
    <property type="entry name" value="P-loop containing nucleoside triphosphate hydrolases"/>
    <property type="match status" value="1"/>
</dbReference>
<keyword evidence="5" id="KW-0235">DNA replication</keyword>
<evidence type="ECO:0000256" key="1">
    <source>
        <dbReference type="ARBA" id="ARBA00012417"/>
    </source>
</evidence>
<dbReference type="Pfam" id="PF09115">
    <property type="entry name" value="DNApol3-delta_C"/>
    <property type="match status" value="1"/>
</dbReference>
<evidence type="ECO:0000256" key="5">
    <source>
        <dbReference type="ARBA" id="ARBA00022705"/>
    </source>
</evidence>
<dbReference type="PANTHER" id="PTHR11669:SF8">
    <property type="entry name" value="DNA POLYMERASE III SUBUNIT DELTA"/>
    <property type="match status" value="1"/>
</dbReference>
<reference evidence="9 10" key="1">
    <citation type="submission" date="2019-03" db="EMBL/GenBank/DDBJ databases">
        <authorList>
            <person name="He R.-H."/>
        </authorList>
    </citation>
    <scope>NUCLEOTIDE SEQUENCE [LARGE SCALE GENOMIC DNA]</scope>
    <source>
        <strain evidence="10">SH 714</strain>
    </source>
</reference>
<dbReference type="NCBIfam" id="NF005972">
    <property type="entry name" value="PRK08058.1"/>
    <property type="match status" value="1"/>
</dbReference>
<organism evidence="9 10">
    <name type="scientific">Filobacillus milosensis</name>
    <dbReference type="NCBI Taxonomy" id="94137"/>
    <lineage>
        <taxon>Bacteria</taxon>
        <taxon>Bacillati</taxon>
        <taxon>Bacillota</taxon>
        <taxon>Bacilli</taxon>
        <taxon>Bacillales</taxon>
        <taxon>Bacillaceae</taxon>
        <taxon>Filobacillus</taxon>
    </lineage>
</organism>
<dbReference type="GO" id="GO:0003677">
    <property type="term" value="F:DNA binding"/>
    <property type="evidence" value="ECO:0007669"/>
    <property type="project" value="InterPro"/>
</dbReference>
<dbReference type="GO" id="GO:0009360">
    <property type="term" value="C:DNA polymerase III complex"/>
    <property type="evidence" value="ECO:0007669"/>
    <property type="project" value="InterPro"/>
</dbReference>
<comment type="caution">
    <text evidence="9">The sequence shown here is derived from an EMBL/GenBank/DDBJ whole genome shotgun (WGS) entry which is preliminary data.</text>
</comment>
<dbReference type="Gene3D" id="3.40.50.300">
    <property type="entry name" value="P-loop containing nucleotide triphosphate hydrolases"/>
    <property type="match status" value="1"/>
</dbReference>
<feature type="domain" description="DNA polymerase III delta subunit C-terminal" evidence="8">
    <location>
        <begin position="255"/>
        <end position="329"/>
    </location>
</feature>
<protein>
    <recommendedName>
        <fullName evidence="2">DNA polymerase III subunit delta'</fullName>
        <ecNumber evidence="1">2.7.7.7</ecNumber>
    </recommendedName>
</protein>
<dbReference type="InterPro" id="IPR050238">
    <property type="entry name" value="DNA_Rep/Repair_Clamp_Loader"/>
</dbReference>
<dbReference type="OrthoDB" id="9810148at2"/>
<comment type="catalytic activity">
    <reaction evidence="7">
        <text>DNA(n) + a 2'-deoxyribonucleoside 5'-triphosphate = DNA(n+1) + diphosphate</text>
        <dbReference type="Rhea" id="RHEA:22508"/>
        <dbReference type="Rhea" id="RHEA-COMP:17339"/>
        <dbReference type="Rhea" id="RHEA-COMP:17340"/>
        <dbReference type="ChEBI" id="CHEBI:33019"/>
        <dbReference type="ChEBI" id="CHEBI:61560"/>
        <dbReference type="ChEBI" id="CHEBI:173112"/>
        <dbReference type="EC" id="2.7.7.7"/>
    </reaction>
</comment>
<evidence type="ECO:0000259" key="8">
    <source>
        <dbReference type="Pfam" id="PF09115"/>
    </source>
</evidence>